<gene>
    <name evidence="1" type="ORF">AKJ09_06199</name>
</gene>
<proteinExistence type="predicted"/>
<name>A0A0K1Q173_9BACT</name>
<reference evidence="1 2" key="1">
    <citation type="submission" date="2015-08" db="EMBL/GenBank/DDBJ databases">
        <authorList>
            <person name="Babu N.S."/>
            <person name="Beckwith C.J."/>
            <person name="Beseler K.G."/>
            <person name="Brison A."/>
            <person name="Carone J.V."/>
            <person name="Caskin T.P."/>
            <person name="Diamond M."/>
            <person name="Durham M.E."/>
            <person name="Foxe J.M."/>
            <person name="Go M."/>
            <person name="Henderson B.A."/>
            <person name="Jones I.B."/>
            <person name="McGettigan J.A."/>
            <person name="Micheletti S.J."/>
            <person name="Nasrallah M.E."/>
            <person name="Ortiz D."/>
            <person name="Piller C.R."/>
            <person name="Privatt S.R."/>
            <person name="Schneider S.L."/>
            <person name="Sharp S."/>
            <person name="Smith T.C."/>
            <person name="Stanton J.D."/>
            <person name="Ullery H.E."/>
            <person name="Wilson R.J."/>
            <person name="Serrano M.G."/>
            <person name="Buck G."/>
            <person name="Lee V."/>
            <person name="Wang Y."/>
            <person name="Carvalho R."/>
            <person name="Voegtly L."/>
            <person name="Shi R."/>
            <person name="Duckworth R."/>
            <person name="Johnson A."/>
            <person name="Loviza R."/>
            <person name="Walstead R."/>
            <person name="Shah Z."/>
            <person name="Kiflezghi M."/>
            <person name="Wade K."/>
            <person name="Ball S.L."/>
            <person name="Bradley K.W."/>
            <person name="Asai D.J."/>
            <person name="Bowman C.A."/>
            <person name="Russell D.A."/>
            <person name="Pope W.H."/>
            <person name="Jacobs-Sera D."/>
            <person name="Hendrix R.W."/>
            <person name="Hatfull G.F."/>
        </authorList>
    </citation>
    <scope>NUCLEOTIDE SEQUENCE [LARGE SCALE GENOMIC DNA]</scope>
    <source>
        <strain evidence="1 2">DSM 27648</strain>
    </source>
</reference>
<dbReference type="EMBL" id="CP012333">
    <property type="protein sequence ID" value="AKU99535.1"/>
    <property type="molecule type" value="Genomic_DNA"/>
</dbReference>
<organism evidence="1 2">
    <name type="scientific">Labilithrix luteola</name>
    <dbReference type="NCBI Taxonomy" id="1391654"/>
    <lineage>
        <taxon>Bacteria</taxon>
        <taxon>Pseudomonadati</taxon>
        <taxon>Myxococcota</taxon>
        <taxon>Polyangia</taxon>
        <taxon>Polyangiales</taxon>
        <taxon>Labilitrichaceae</taxon>
        <taxon>Labilithrix</taxon>
    </lineage>
</organism>
<evidence type="ECO:0000313" key="1">
    <source>
        <dbReference type="EMBL" id="AKU99535.1"/>
    </source>
</evidence>
<dbReference type="KEGG" id="llu:AKJ09_06199"/>
<protein>
    <submittedName>
        <fullName evidence="1">Uncharacterized protein</fullName>
    </submittedName>
</protein>
<dbReference type="Proteomes" id="UP000064967">
    <property type="component" value="Chromosome"/>
</dbReference>
<dbReference type="AlphaFoldDB" id="A0A0K1Q173"/>
<keyword evidence="2" id="KW-1185">Reference proteome</keyword>
<sequence>MSMARKTVPIPPRATNDSIAYRPKVCPGVGKASALMLVSA</sequence>
<evidence type="ECO:0000313" key="2">
    <source>
        <dbReference type="Proteomes" id="UP000064967"/>
    </source>
</evidence>
<dbReference type="STRING" id="1391654.AKJ09_06199"/>
<accession>A0A0K1Q173</accession>